<keyword evidence="1" id="KW-0645">Protease</keyword>
<accession>A0A7Y7M3F9</accession>
<sequence>MADSPEVLPLQEVPGVGLALDVTVDGHLGRFLFDTGWGVSAVTPTVAAIIGCKPWGRVTGFRAIGERLDSQRCNAATFRAGGFQAKAPEVIVVDLMKFLPPGTKPLSGGIGLDLFAGHTVTIQSHLHRLVLETSASREARIKTAQEITVRLVRDAQGAALTVDVAVPTADGPAWMELDTGNNGPTLIAAHVADLVGVKAGEDKPQPLTMPLRPGVTVRDAAIVRDLILDGDIGRGFLDHWDLTLDLAQGKGWLAPAQQ</sequence>
<name>A0A7Y7M3F9_9PROT</name>
<gene>
    <name evidence="1" type="ORF">HUK84_00560</name>
</gene>
<comment type="caution">
    <text evidence="1">The sequence shown here is derived from an EMBL/GenBank/DDBJ whole genome shotgun (WGS) entry which is preliminary data.</text>
</comment>
<dbReference type="GO" id="GO:0006508">
    <property type="term" value="P:proteolysis"/>
    <property type="evidence" value="ECO:0007669"/>
    <property type="project" value="UniProtKB-KW"/>
</dbReference>
<protein>
    <submittedName>
        <fullName evidence="1">Aspartyl protease family protein</fullName>
    </submittedName>
</protein>
<proteinExistence type="predicted"/>
<organism evidence="1 2">
    <name type="scientific">Nguyenibacter vanlangensis</name>
    <dbReference type="NCBI Taxonomy" id="1216886"/>
    <lineage>
        <taxon>Bacteria</taxon>
        <taxon>Pseudomonadati</taxon>
        <taxon>Pseudomonadota</taxon>
        <taxon>Alphaproteobacteria</taxon>
        <taxon>Acetobacterales</taxon>
        <taxon>Acetobacteraceae</taxon>
        <taxon>Nguyenibacter</taxon>
    </lineage>
</organism>
<dbReference type="GO" id="GO:0008233">
    <property type="term" value="F:peptidase activity"/>
    <property type="evidence" value="ECO:0007669"/>
    <property type="project" value="UniProtKB-KW"/>
</dbReference>
<evidence type="ECO:0000313" key="2">
    <source>
        <dbReference type="Proteomes" id="UP000534870"/>
    </source>
</evidence>
<dbReference type="EMBL" id="JABXXP010000002">
    <property type="protein sequence ID" value="NVN09655.1"/>
    <property type="molecule type" value="Genomic_DNA"/>
</dbReference>
<dbReference type="Proteomes" id="UP000534870">
    <property type="component" value="Unassembled WGS sequence"/>
</dbReference>
<dbReference type="AlphaFoldDB" id="A0A7Y7M3F9"/>
<keyword evidence="1" id="KW-0378">Hydrolase</keyword>
<dbReference type="InterPro" id="IPR021109">
    <property type="entry name" value="Peptidase_aspartic_dom_sf"/>
</dbReference>
<evidence type="ECO:0000313" key="1">
    <source>
        <dbReference type="EMBL" id="NVN09655.1"/>
    </source>
</evidence>
<dbReference type="Gene3D" id="2.40.70.10">
    <property type="entry name" value="Acid Proteases"/>
    <property type="match status" value="1"/>
</dbReference>
<dbReference type="Pfam" id="PF13650">
    <property type="entry name" value="Asp_protease_2"/>
    <property type="match status" value="1"/>
</dbReference>
<reference evidence="1 2" key="1">
    <citation type="submission" date="2020-06" db="EMBL/GenBank/DDBJ databases">
        <title>Description of novel acetic acid bacteria.</title>
        <authorList>
            <person name="Sombolestani A."/>
        </authorList>
    </citation>
    <scope>NUCLEOTIDE SEQUENCE [LARGE SCALE GENOMIC DNA]</scope>
    <source>
        <strain evidence="1 2">LMG 31431</strain>
    </source>
</reference>